<organism evidence="1 2">
    <name type="scientific">Orbilia oligospora</name>
    <name type="common">Nematode-trapping fungus</name>
    <name type="synonym">Arthrobotrys oligospora</name>
    <dbReference type="NCBI Taxonomy" id="2813651"/>
    <lineage>
        <taxon>Eukaryota</taxon>
        <taxon>Fungi</taxon>
        <taxon>Dikarya</taxon>
        <taxon>Ascomycota</taxon>
        <taxon>Pezizomycotina</taxon>
        <taxon>Orbiliomycetes</taxon>
        <taxon>Orbiliales</taxon>
        <taxon>Orbiliaceae</taxon>
        <taxon>Orbilia</taxon>
    </lineage>
</organism>
<evidence type="ECO:0000313" key="1">
    <source>
        <dbReference type="EMBL" id="KAF3113568.1"/>
    </source>
</evidence>
<dbReference type="Proteomes" id="UP000475325">
    <property type="component" value="Unassembled WGS sequence"/>
</dbReference>
<reference evidence="1 2" key="1">
    <citation type="submission" date="2019-06" db="EMBL/GenBank/DDBJ databases">
        <authorList>
            <person name="Palmer J.M."/>
        </authorList>
    </citation>
    <scope>NUCLEOTIDE SEQUENCE [LARGE SCALE GENOMIC DNA]</scope>
    <source>
        <strain evidence="1 2">TWF102</strain>
    </source>
</reference>
<comment type="caution">
    <text evidence="1">The sequence shown here is derived from an EMBL/GenBank/DDBJ whole genome shotgun (WGS) entry which is preliminary data.</text>
</comment>
<gene>
    <name evidence="1" type="ORF">TWF102_000223</name>
</gene>
<evidence type="ECO:0000313" key="2">
    <source>
        <dbReference type="Proteomes" id="UP000475325"/>
    </source>
</evidence>
<name>A0A7C8JDY8_ORBOL</name>
<dbReference type="EMBL" id="WIQW01000001">
    <property type="protein sequence ID" value="KAF3113568.1"/>
    <property type="molecule type" value="Genomic_DNA"/>
</dbReference>
<protein>
    <submittedName>
        <fullName evidence="1">Uncharacterized protein</fullName>
    </submittedName>
</protein>
<proteinExistence type="predicted"/>
<accession>A0A7C8JDY8</accession>
<dbReference type="AlphaFoldDB" id="A0A7C8JDY8"/>
<sequence>MSASVFNQLLQENLPNGKFFKGGRGSRFRDVTKIGVTTIRSDSTACLLANYNGSYRHDNKGYEFLREDNFKEEVEVWEAE</sequence>